<evidence type="ECO:0000256" key="1">
    <source>
        <dbReference type="ARBA" id="ARBA00022849"/>
    </source>
</evidence>
<dbReference type="RefSeq" id="WP_112351644.1">
    <property type="nucleotide sequence ID" value="NZ_LS483452.1"/>
</dbReference>
<gene>
    <name evidence="6" type="primary">arsR</name>
    <name evidence="6" type="ORF">SHEWBE_0969</name>
</gene>
<reference evidence="7" key="1">
    <citation type="submission" date="2018-06" db="EMBL/GenBank/DDBJ databases">
        <authorList>
            <person name="Cea G.-C."/>
            <person name="William W."/>
        </authorList>
    </citation>
    <scope>NUCLEOTIDE SEQUENCE [LARGE SCALE GENOMIC DNA]</scope>
    <source>
        <strain evidence="7">DB21MT-2</strain>
    </source>
</reference>
<proteinExistence type="predicted"/>
<dbReference type="OrthoDB" id="9793058at2"/>
<evidence type="ECO:0000259" key="5">
    <source>
        <dbReference type="PROSITE" id="PS50987"/>
    </source>
</evidence>
<dbReference type="CDD" id="cd00090">
    <property type="entry name" value="HTH_ARSR"/>
    <property type="match status" value="1"/>
</dbReference>
<dbReference type="InterPro" id="IPR001845">
    <property type="entry name" value="HTH_ArsR_DNA-bd_dom"/>
</dbReference>
<dbReference type="SMART" id="SM00418">
    <property type="entry name" value="HTH_ARSR"/>
    <property type="match status" value="1"/>
</dbReference>
<dbReference type="PANTHER" id="PTHR33154:SF18">
    <property type="entry name" value="ARSENICAL RESISTANCE OPERON REPRESSOR"/>
    <property type="match status" value="1"/>
</dbReference>
<dbReference type="GO" id="GO:0046685">
    <property type="term" value="P:response to arsenic-containing substance"/>
    <property type="evidence" value="ECO:0007669"/>
    <property type="project" value="UniProtKB-KW"/>
</dbReference>
<keyword evidence="4" id="KW-0804">Transcription</keyword>
<accession>A0A330LZA6</accession>
<organism evidence="6 7">
    <name type="scientific">Shewanella benthica</name>
    <dbReference type="NCBI Taxonomy" id="43661"/>
    <lineage>
        <taxon>Bacteria</taxon>
        <taxon>Pseudomonadati</taxon>
        <taxon>Pseudomonadota</taxon>
        <taxon>Gammaproteobacteria</taxon>
        <taxon>Alteromonadales</taxon>
        <taxon>Shewanellaceae</taxon>
        <taxon>Shewanella</taxon>
    </lineage>
</organism>
<dbReference type="PROSITE" id="PS50987">
    <property type="entry name" value="HTH_ARSR_2"/>
    <property type="match status" value="1"/>
</dbReference>
<dbReference type="NCBIfam" id="NF007528">
    <property type="entry name" value="PRK10141.1"/>
    <property type="match status" value="1"/>
</dbReference>
<dbReference type="InterPro" id="IPR036388">
    <property type="entry name" value="WH-like_DNA-bd_sf"/>
</dbReference>
<dbReference type="Proteomes" id="UP000250123">
    <property type="component" value="Chromosome SHEWBE"/>
</dbReference>
<dbReference type="InterPro" id="IPR051081">
    <property type="entry name" value="HTH_MetalResp_TranReg"/>
</dbReference>
<evidence type="ECO:0000313" key="7">
    <source>
        <dbReference type="Proteomes" id="UP000250123"/>
    </source>
</evidence>
<dbReference type="PANTHER" id="PTHR33154">
    <property type="entry name" value="TRANSCRIPTIONAL REGULATOR, ARSR FAMILY"/>
    <property type="match status" value="1"/>
</dbReference>
<dbReference type="SUPFAM" id="SSF46785">
    <property type="entry name" value="Winged helix' DNA-binding domain"/>
    <property type="match status" value="1"/>
</dbReference>
<dbReference type="InterPro" id="IPR011991">
    <property type="entry name" value="ArsR-like_HTH"/>
</dbReference>
<dbReference type="InterPro" id="IPR036390">
    <property type="entry name" value="WH_DNA-bd_sf"/>
</dbReference>
<dbReference type="GO" id="GO:0003677">
    <property type="term" value="F:DNA binding"/>
    <property type="evidence" value="ECO:0007669"/>
    <property type="project" value="UniProtKB-KW"/>
</dbReference>
<feature type="domain" description="HTH arsR-type" evidence="5">
    <location>
        <begin position="1"/>
        <end position="90"/>
    </location>
</feature>
<dbReference type="AlphaFoldDB" id="A0A330LZA6"/>
<dbReference type="Gene3D" id="1.10.10.10">
    <property type="entry name" value="Winged helix-like DNA-binding domain superfamily/Winged helix DNA-binding domain"/>
    <property type="match status" value="1"/>
</dbReference>
<evidence type="ECO:0000256" key="3">
    <source>
        <dbReference type="ARBA" id="ARBA00023125"/>
    </source>
</evidence>
<keyword evidence="1" id="KW-0059">Arsenical resistance</keyword>
<keyword evidence="3" id="KW-0238">DNA-binding</keyword>
<name>A0A330LZA6_9GAMM</name>
<evidence type="ECO:0000256" key="4">
    <source>
        <dbReference type="ARBA" id="ARBA00023163"/>
    </source>
</evidence>
<evidence type="ECO:0000256" key="2">
    <source>
        <dbReference type="ARBA" id="ARBA00023015"/>
    </source>
</evidence>
<dbReference type="NCBIfam" id="NF033788">
    <property type="entry name" value="HTH_metalloreg"/>
    <property type="match status" value="1"/>
</dbReference>
<evidence type="ECO:0000313" key="6">
    <source>
        <dbReference type="EMBL" id="SQH74938.1"/>
    </source>
</evidence>
<sequence>MTTLAFFKLLSDETRLLSLLLIIAEGELCVCELMQALDESQPKVSRHLAQMRKAGLLLDKRQRQWVFYRVNPELPEWINKTLTELSANNKALISSNITRLHKMGERPERVRACCN</sequence>
<dbReference type="PRINTS" id="PR00778">
    <property type="entry name" value="HTHARSR"/>
</dbReference>
<dbReference type="KEGG" id="sbk:SHEWBE_0969"/>
<dbReference type="FunFam" id="1.10.10.10:FF:000279">
    <property type="entry name" value="Transcriptional regulator, ArsR family"/>
    <property type="match status" value="1"/>
</dbReference>
<protein>
    <submittedName>
        <fullName evidence="6">Arsenic resistance transcriptional regulator ArsR2</fullName>
    </submittedName>
</protein>
<keyword evidence="2" id="KW-0805">Transcription regulation</keyword>
<dbReference type="EMBL" id="LS483452">
    <property type="protein sequence ID" value="SQH74938.1"/>
    <property type="molecule type" value="Genomic_DNA"/>
</dbReference>
<dbReference type="Pfam" id="PF01022">
    <property type="entry name" value="HTH_5"/>
    <property type="match status" value="1"/>
</dbReference>
<dbReference type="GO" id="GO:0003700">
    <property type="term" value="F:DNA-binding transcription factor activity"/>
    <property type="evidence" value="ECO:0007669"/>
    <property type="project" value="InterPro"/>
</dbReference>